<dbReference type="SUPFAM" id="SSF55874">
    <property type="entry name" value="ATPase domain of HSP90 chaperone/DNA topoisomerase II/histidine kinase"/>
    <property type="match status" value="1"/>
</dbReference>
<dbReference type="PANTHER" id="PTHR42878:SF7">
    <property type="entry name" value="SENSOR HISTIDINE KINASE GLRK"/>
    <property type="match status" value="1"/>
</dbReference>
<keyword evidence="7" id="KW-0902">Two-component regulatory system</keyword>
<evidence type="ECO:0000256" key="1">
    <source>
        <dbReference type="ARBA" id="ARBA00000085"/>
    </source>
</evidence>
<keyword evidence="13" id="KW-1185">Reference proteome</keyword>
<dbReference type="PROSITE" id="PS50113">
    <property type="entry name" value="PAC"/>
    <property type="match status" value="1"/>
</dbReference>
<dbReference type="Gene3D" id="3.30.565.10">
    <property type="entry name" value="Histidine kinase-like ATPase, C-terminal domain"/>
    <property type="match status" value="1"/>
</dbReference>
<dbReference type="Gene3D" id="3.30.450.20">
    <property type="entry name" value="PAS domain"/>
    <property type="match status" value="1"/>
</dbReference>
<dbReference type="CDD" id="cd00075">
    <property type="entry name" value="HATPase"/>
    <property type="match status" value="1"/>
</dbReference>
<dbReference type="RefSeq" id="WP_149080636.1">
    <property type="nucleotide sequence ID" value="NZ_VTAW01000005.1"/>
</dbReference>
<dbReference type="PANTHER" id="PTHR42878">
    <property type="entry name" value="TWO-COMPONENT HISTIDINE KINASE"/>
    <property type="match status" value="1"/>
</dbReference>
<feature type="region of interest" description="Disordered" evidence="8">
    <location>
        <begin position="558"/>
        <end position="579"/>
    </location>
</feature>
<feature type="transmembrane region" description="Helical" evidence="9">
    <location>
        <begin position="6"/>
        <end position="25"/>
    </location>
</feature>
<dbReference type="InterPro" id="IPR050351">
    <property type="entry name" value="BphY/WalK/GraS-like"/>
</dbReference>
<feature type="compositionally biased region" description="Low complexity" evidence="8">
    <location>
        <begin position="563"/>
        <end position="579"/>
    </location>
</feature>
<keyword evidence="9" id="KW-0812">Transmembrane</keyword>
<evidence type="ECO:0000256" key="5">
    <source>
        <dbReference type="ARBA" id="ARBA00022777"/>
    </source>
</evidence>
<dbReference type="PRINTS" id="PR00344">
    <property type="entry name" value="BCTRLSENSOR"/>
</dbReference>
<dbReference type="InterPro" id="IPR035965">
    <property type="entry name" value="PAS-like_dom_sf"/>
</dbReference>
<dbReference type="Pfam" id="PF02518">
    <property type="entry name" value="HATPase_c"/>
    <property type="match status" value="1"/>
</dbReference>
<dbReference type="InterPro" id="IPR031621">
    <property type="entry name" value="HisKA_7TM"/>
</dbReference>
<feature type="transmembrane region" description="Helical" evidence="9">
    <location>
        <begin position="144"/>
        <end position="165"/>
    </location>
</feature>
<dbReference type="InterPro" id="IPR003594">
    <property type="entry name" value="HATPase_dom"/>
</dbReference>
<comment type="caution">
    <text evidence="12">The sequence shown here is derived from an EMBL/GenBank/DDBJ whole genome shotgun (WGS) entry which is preliminary data.</text>
</comment>
<reference evidence="12 13" key="1">
    <citation type="submission" date="2019-08" db="EMBL/GenBank/DDBJ databases">
        <title>Archaea genome.</title>
        <authorList>
            <person name="Kajale S."/>
            <person name="Shouche Y."/>
            <person name="Deshpande N."/>
            <person name="Sharma A."/>
        </authorList>
    </citation>
    <scope>NUCLEOTIDE SEQUENCE [LARGE SCALE GENOMIC DNA]</scope>
    <source>
        <strain evidence="12 13">ESP3B_9</strain>
    </source>
</reference>
<dbReference type="GO" id="GO:0030295">
    <property type="term" value="F:protein kinase activator activity"/>
    <property type="evidence" value="ECO:0007669"/>
    <property type="project" value="TreeGrafter"/>
</dbReference>
<dbReference type="InterPro" id="IPR000700">
    <property type="entry name" value="PAS-assoc_C"/>
</dbReference>
<evidence type="ECO:0000259" key="10">
    <source>
        <dbReference type="PROSITE" id="PS50109"/>
    </source>
</evidence>
<organism evidence="12 13">
    <name type="scientific">Natrialba swarupiae</name>
    <dbReference type="NCBI Taxonomy" id="2448032"/>
    <lineage>
        <taxon>Archaea</taxon>
        <taxon>Methanobacteriati</taxon>
        <taxon>Methanobacteriota</taxon>
        <taxon>Stenosarchaea group</taxon>
        <taxon>Halobacteria</taxon>
        <taxon>Halobacteriales</taxon>
        <taxon>Natrialbaceae</taxon>
        <taxon>Natrialba</taxon>
    </lineage>
</organism>
<dbReference type="EMBL" id="VTAW01000005">
    <property type="protein sequence ID" value="TYT62907.1"/>
    <property type="molecule type" value="Genomic_DNA"/>
</dbReference>
<dbReference type="PROSITE" id="PS50109">
    <property type="entry name" value="HIS_KIN"/>
    <property type="match status" value="1"/>
</dbReference>
<dbReference type="InterPro" id="IPR005467">
    <property type="entry name" value="His_kinase_dom"/>
</dbReference>
<sequence length="579" mass="63328">MVPFPWPVVGSVLAGIGTAALFGYLWQHRGNPGANWFLLTLGVQMSWCFSYGLSLLVFDPVVRWLFEVVTWIAMAWIGLTFLGFALEYTGRGAFVRTPWFGALTLVPAATTLLLVTNPIHGLVWTGFQLDQVFGTATVSYEFGVWAYLTILSSVLFVALGVLLLFDTIVNYGPLYRSEAIAVAISTAPPGIAVLVWLFELGPVTQLNLAPIMFLPHAALDAYAFVGGRMFTFNPSTRRAAEQSAIEELESPFVVVDTRHRIVDLNPAAEATFDVTSPTVLGERLENATDLDVELTAGDQIVTDDSPGEFRELAVSVSELHDSSRHRVGYTILIQDITSQRRREQRLEILNRILRHNLRNDLNVVEGYLDIAADRTSDEGLHETLERTRANVADVVDMAEKAWAFEQALDSMEESPSTVVVEEALSEIATDVEAVTEGRVEVDVPADLVLWTQRELFVQLFENLVENGIEHADSETPVVTVSFEGLVNGRTAAVSVSDDGPGIPEHELSVLERGEETPLEHGSGLGLWLVTWCVRMLGGGLSFETDGGTTVTVRLPTVAEPIGSPSESSESSEPPQAAER</sequence>
<proteinExistence type="predicted"/>
<keyword evidence="5" id="KW-0418">Kinase</keyword>
<name>A0A5D5APQ4_9EURY</name>
<evidence type="ECO:0000256" key="7">
    <source>
        <dbReference type="ARBA" id="ARBA00023012"/>
    </source>
</evidence>
<feature type="transmembrane region" description="Helical" evidence="9">
    <location>
        <begin position="64"/>
        <end position="86"/>
    </location>
</feature>
<dbReference type="SUPFAM" id="SSF55785">
    <property type="entry name" value="PYP-like sensor domain (PAS domain)"/>
    <property type="match status" value="1"/>
</dbReference>
<evidence type="ECO:0000256" key="9">
    <source>
        <dbReference type="SAM" id="Phobius"/>
    </source>
</evidence>
<feature type="domain" description="Histidine kinase" evidence="10">
    <location>
        <begin position="352"/>
        <end position="558"/>
    </location>
</feature>
<keyword evidence="9" id="KW-1133">Transmembrane helix</keyword>
<dbReference type="Pfam" id="PF16927">
    <property type="entry name" value="HisKA_7TM"/>
    <property type="match status" value="1"/>
</dbReference>
<evidence type="ECO:0000313" key="12">
    <source>
        <dbReference type="EMBL" id="TYT62907.1"/>
    </source>
</evidence>
<dbReference type="GO" id="GO:0004673">
    <property type="term" value="F:protein histidine kinase activity"/>
    <property type="evidence" value="ECO:0007669"/>
    <property type="project" value="UniProtKB-EC"/>
</dbReference>
<evidence type="ECO:0000256" key="3">
    <source>
        <dbReference type="ARBA" id="ARBA00022679"/>
    </source>
</evidence>
<dbReference type="SMART" id="SM00387">
    <property type="entry name" value="HATPase_c"/>
    <property type="match status" value="1"/>
</dbReference>
<dbReference type="GO" id="GO:0000156">
    <property type="term" value="F:phosphorelay response regulator activity"/>
    <property type="evidence" value="ECO:0007669"/>
    <property type="project" value="TreeGrafter"/>
</dbReference>
<keyword evidence="9" id="KW-0472">Membrane</keyword>
<keyword evidence="4" id="KW-0547">Nucleotide-binding</keyword>
<feature type="transmembrane region" description="Helical" evidence="9">
    <location>
        <begin position="37"/>
        <end position="58"/>
    </location>
</feature>
<dbReference type="AlphaFoldDB" id="A0A5D5APQ4"/>
<accession>A0A5D5APQ4</accession>
<keyword evidence="3" id="KW-0808">Transferase</keyword>
<evidence type="ECO:0000256" key="4">
    <source>
        <dbReference type="ARBA" id="ARBA00022741"/>
    </source>
</evidence>
<gene>
    <name evidence="12" type="ORF">FYC77_06225</name>
</gene>
<dbReference type="EC" id="2.7.13.3" evidence="2"/>
<dbReference type="InterPro" id="IPR036890">
    <property type="entry name" value="HATPase_C_sf"/>
</dbReference>
<evidence type="ECO:0000256" key="8">
    <source>
        <dbReference type="SAM" id="MobiDB-lite"/>
    </source>
</evidence>
<evidence type="ECO:0000259" key="11">
    <source>
        <dbReference type="PROSITE" id="PS50113"/>
    </source>
</evidence>
<dbReference type="GO" id="GO:0005524">
    <property type="term" value="F:ATP binding"/>
    <property type="evidence" value="ECO:0007669"/>
    <property type="project" value="UniProtKB-KW"/>
</dbReference>
<feature type="transmembrane region" description="Helical" evidence="9">
    <location>
        <begin position="177"/>
        <end position="198"/>
    </location>
</feature>
<feature type="transmembrane region" description="Helical" evidence="9">
    <location>
        <begin position="98"/>
        <end position="124"/>
    </location>
</feature>
<protein>
    <recommendedName>
        <fullName evidence="2">histidine kinase</fullName>
        <ecNumber evidence="2">2.7.13.3</ecNumber>
    </recommendedName>
</protein>
<dbReference type="GO" id="GO:0007234">
    <property type="term" value="P:osmosensory signaling via phosphorelay pathway"/>
    <property type="evidence" value="ECO:0007669"/>
    <property type="project" value="TreeGrafter"/>
</dbReference>
<dbReference type="InterPro" id="IPR004358">
    <property type="entry name" value="Sig_transdc_His_kin-like_C"/>
</dbReference>
<comment type="catalytic activity">
    <reaction evidence="1">
        <text>ATP + protein L-histidine = ADP + protein N-phospho-L-histidine.</text>
        <dbReference type="EC" id="2.7.13.3"/>
    </reaction>
</comment>
<evidence type="ECO:0000256" key="6">
    <source>
        <dbReference type="ARBA" id="ARBA00022840"/>
    </source>
</evidence>
<feature type="domain" description="PAC" evidence="11">
    <location>
        <begin position="288"/>
        <end position="348"/>
    </location>
</feature>
<keyword evidence="6" id="KW-0067">ATP-binding</keyword>
<dbReference type="Proteomes" id="UP000324104">
    <property type="component" value="Unassembled WGS sequence"/>
</dbReference>
<evidence type="ECO:0000313" key="13">
    <source>
        <dbReference type="Proteomes" id="UP000324104"/>
    </source>
</evidence>
<evidence type="ECO:0000256" key="2">
    <source>
        <dbReference type="ARBA" id="ARBA00012438"/>
    </source>
</evidence>